<accession>A0A3D6BUM4</accession>
<keyword evidence="1" id="KW-0472">Membrane</keyword>
<protein>
    <submittedName>
        <fullName evidence="2">Uncharacterized protein</fullName>
    </submittedName>
</protein>
<evidence type="ECO:0000313" key="3">
    <source>
        <dbReference type="Proteomes" id="UP000263268"/>
    </source>
</evidence>
<sequence>MESHSTIIGIVIALVIIIPLILIQTSQKRQKKNSRKGFMEEASKHHLQVKTPDFWGTYYAMAIDETANKLIYSKIIDAEHQVTLVDLSLVDSCDIVRTQRTHKNKTTSKIETDRIDLVITYKSKNKEVLEFYNVDVNFEMNNEIALLDKWNTIIKSKIFKKAQAA</sequence>
<dbReference type="EMBL" id="DPRK01000252">
    <property type="protein sequence ID" value="HCY82923.1"/>
    <property type="molecule type" value="Genomic_DNA"/>
</dbReference>
<keyword evidence="1" id="KW-0812">Transmembrane</keyword>
<dbReference type="AlphaFoldDB" id="A0A3D6BUM4"/>
<name>A0A3D6BUM4_9FLAO</name>
<dbReference type="RefSeq" id="WP_417857157.1">
    <property type="nucleotide sequence ID" value="NZ_JBLWTM010000017.1"/>
</dbReference>
<organism evidence="2 3">
    <name type="scientific">Xanthomarina gelatinilytica</name>
    <dbReference type="NCBI Taxonomy" id="1137281"/>
    <lineage>
        <taxon>Bacteria</taxon>
        <taxon>Pseudomonadati</taxon>
        <taxon>Bacteroidota</taxon>
        <taxon>Flavobacteriia</taxon>
        <taxon>Flavobacteriales</taxon>
        <taxon>Flavobacteriaceae</taxon>
        <taxon>Xanthomarina</taxon>
    </lineage>
</organism>
<feature type="transmembrane region" description="Helical" evidence="1">
    <location>
        <begin position="6"/>
        <end position="23"/>
    </location>
</feature>
<reference evidence="2 3" key="1">
    <citation type="journal article" date="2018" name="Nat. Biotechnol.">
        <title>A standardized bacterial taxonomy based on genome phylogeny substantially revises the tree of life.</title>
        <authorList>
            <person name="Parks D.H."/>
            <person name="Chuvochina M."/>
            <person name="Waite D.W."/>
            <person name="Rinke C."/>
            <person name="Skarshewski A."/>
            <person name="Chaumeil P.A."/>
            <person name="Hugenholtz P."/>
        </authorList>
    </citation>
    <scope>NUCLEOTIDE SEQUENCE [LARGE SCALE GENOMIC DNA]</scope>
    <source>
        <strain evidence="2">UBA10227</strain>
    </source>
</reference>
<comment type="caution">
    <text evidence="2">The sequence shown here is derived from an EMBL/GenBank/DDBJ whole genome shotgun (WGS) entry which is preliminary data.</text>
</comment>
<dbReference type="Proteomes" id="UP000263268">
    <property type="component" value="Unassembled WGS sequence"/>
</dbReference>
<keyword evidence="1" id="KW-1133">Transmembrane helix</keyword>
<evidence type="ECO:0000256" key="1">
    <source>
        <dbReference type="SAM" id="Phobius"/>
    </source>
</evidence>
<proteinExistence type="predicted"/>
<gene>
    <name evidence="2" type="ORF">DHV22_15675</name>
</gene>
<evidence type="ECO:0000313" key="2">
    <source>
        <dbReference type="EMBL" id="HCY82923.1"/>
    </source>
</evidence>